<evidence type="ECO:0000313" key="3">
    <source>
        <dbReference type="Proteomes" id="UP000245998"/>
    </source>
</evidence>
<gene>
    <name evidence="2" type="ORF">DCC39_02840</name>
</gene>
<dbReference type="SMART" id="SM00530">
    <property type="entry name" value="HTH_XRE"/>
    <property type="match status" value="1"/>
</dbReference>
<dbReference type="Gene3D" id="1.10.260.40">
    <property type="entry name" value="lambda repressor-like DNA-binding domains"/>
    <property type="match status" value="1"/>
</dbReference>
<dbReference type="RefSeq" id="WP_116553367.1">
    <property type="nucleotide sequence ID" value="NZ_QCZG01000003.1"/>
</dbReference>
<proteinExistence type="predicted"/>
<dbReference type="AlphaFoldDB" id="A0A2U1K6B4"/>
<dbReference type="OrthoDB" id="2186666at2"/>
<dbReference type="SUPFAM" id="SSF47413">
    <property type="entry name" value="lambda repressor-like DNA-binding domains"/>
    <property type="match status" value="1"/>
</dbReference>
<name>A0A2U1K6B4_9BACI</name>
<dbReference type="Proteomes" id="UP000245998">
    <property type="component" value="Unassembled WGS sequence"/>
</dbReference>
<comment type="caution">
    <text evidence="2">The sequence shown here is derived from an EMBL/GenBank/DDBJ whole genome shotgun (WGS) entry which is preliminary data.</text>
</comment>
<feature type="domain" description="HTH cro/C1-type" evidence="1">
    <location>
        <begin position="8"/>
        <end position="64"/>
    </location>
</feature>
<dbReference type="PROSITE" id="PS50943">
    <property type="entry name" value="HTH_CROC1"/>
    <property type="match status" value="1"/>
</dbReference>
<dbReference type="EMBL" id="QCZG01000003">
    <property type="protein sequence ID" value="PWA13081.1"/>
    <property type="molecule type" value="Genomic_DNA"/>
</dbReference>
<dbReference type="CDD" id="cd00093">
    <property type="entry name" value="HTH_XRE"/>
    <property type="match status" value="1"/>
</dbReference>
<sequence>MKKIELRITELLLAYNLSINELHLKTGIRRATLSELTNGKRIRIQFDHIEKIANALDIDDINEIITLVEAGNEEKKWQQGIKPNLKNQRR</sequence>
<dbReference type="Pfam" id="PF13443">
    <property type="entry name" value="HTH_26"/>
    <property type="match status" value="1"/>
</dbReference>
<reference evidence="2 3" key="1">
    <citation type="submission" date="2018-04" db="EMBL/GenBank/DDBJ databases">
        <title>Camelliibacillus theae gen. nov., sp. nov., isolated from Pu'er tea.</title>
        <authorList>
            <person name="Niu L."/>
        </authorList>
    </citation>
    <scope>NUCLEOTIDE SEQUENCE [LARGE SCALE GENOMIC DNA]</scope>
    <source>
        <strain evidence="2 3">T8</strain>
    </source>
</reference>
<dbReference type="InterPro" id="IPR010982">
    <property type="entry name" value="Lambda_DNA-bd_dom_sf"/>
</dbReference>
<accession>A0A2U1K6B4</accession>
<protein>
    <submittedName>
        <fullName evidence="2">XRE family transcriptional regulator</fullName>
    </submittedName>
</protein>
<dbReference type="InterPro" id="IPR001387">
    <property type="entry name" value="Cro/C1-type_HTH"/>
</dbReference>
<keyword evidence="3" id="KW-1185">Reference proteome</keyword>
<evidence type="ECO:0000313" key="2">
    <source>
        <dbReference type="EMBL" id="PWA13081.1"/>
    </source>
</evidence>
<organism evidence="2 3">
    <name type="scientific">Pueribacillus theae</name>
    <dbReference type="NCBI Taxonomy" id="2171751"/>
    <lineage>
        <taxon>Bacteria</taxon>
        <taxon>Bacillati</taxon>
        <taxon>Bacillota</taxon>
        <taxon>Bacilli</taxon>
        <taxon>Bacillales</taxon>
        <taxon>Bacillaceae</taxon>
        <taxon>Pueribacillus</taxon>
    </lineage>
</organism>
<evidence type="ECO:0000259" key="1">
    <source>
        <dbReference type="PROSITE" id="PS50943"/>
    </source>
</evidence>
<dbReference type="GO" id="GO:0003677">
    <property type="term" value="F:DNA binding"/>
    <property type="evidence" value="ECO:0007669"/>
    <property type="project" value="InterPro"/>
</dbReference>